<evidence type="ECO:0000313" key="1">
    <source>
        <dbReference type="EMBL" id="GCE85338.1"/>
    </source>
</evidence>
<dbReference type="AlphaFoldDB" id="A0A4P5NU47"/>
<reference evidence="2" key="1">
    <citation type="submission" date="2017-01" db="EMBL/GenBank/DDBJ databases">
        <title>Komagataeibacter sp. MSKU9 whole genome sequencing project.</title>
        <authorList>
            <person name="Matsutani M."/>
            <person name="Naloka K."/>
            <person name="Theeragool G."/>
            <person name="Yakushi T."/>
            <person name="Matsushita K."/>
        </authorList>
    </citation>
    <scope>NUCLEOTIDE SEQUENCE [LARGE SCALE GENOMIC DNA]</scope>
    <source>
        <strain evidence="2">MSKU9</strain>
    </source>
</reference>
<comment type="caution">
    <text evidence="1">The sequence shown here is derived from an EMBL/GenBank/DDBJ whole genome shotgun (WGS) entry which is preliminary data.</text>
</comment>
<keyword evidence="2" id="KW-1185">Reference proteome</keyword>
<sequence length="412" mass="44159">MILCGLGVVIDEAVGQGHGAEAHAVQQAGSGQMGHDKACESANRSFLDRDQHGVVARELLDQCGVDRLGEAGVGHGGGQALGCQHVGGLQRIGQPRPKRQDGDAALFRPGLAGHFAHDSPTPDFKDLTGFRQFQPEPRATRVTQAKRAFVKCDGGRGHVLQFQLGAGRHQRDARQAAKVGDVERTRMRRAIGPHQPRAVDGEAHRQLLQHHVMHHLVIGALQEGGIDGAERAQPLGRHAGGKRHGMLFGNAHVKEAVGIEPGELVQPRARGHGGGNRDDPVVGRGLTDQLLRKDRSVAGRAGRALLLLTGHDIEFRDRVILVTRRFGRAVAMALFGNHMQQHGADILGVAQVAQDVDQLVHVMAVNGADIIEAQFLEQRAAGHDAARVFIRLLRRAFQAAGQALGHLGGEFA</sequence>
<evidence type="ECO:0000313" key="2">
    <source>
        <dbReference type="Proteomes" id="UP000315095"/>
    </source>
</evidence>
<proteinExistence type="predicted"/>
<dbReference type="EMBL" id="BDLU01000098">
    <property type="protein sequence ID" value="GCE85338.1"/>
    <property type="molecule type" value="Genomic_DNA"/>
</dbReference>
<gene>
    <name evidence="1" type="ORF">MSKU9_3479</name>
</gene>
<protein>
    <submittedName>
        <fullName evidence="1">Uncharacterized protein</fullName>
    </submittedName>
</protein>
<organism evidence="1 2">
    <name type="scientific">Komagataeibacter diospyri</name>
    <dbReference type="NCBI Taxonomy" id="1932662"/>
    <lineage>
        <taxon>Bacteria</taxon>
        <taxon>Pseudomonadati</taxon>
        <taxon>Pseudomonadota</taxon>
        <taxon>Alphaproteobacteria</taxon>
        <taxon>Acetobacterales</taxon>
        <taxon>Acetobacteraceae</taxon>
        <taxon>Komagataeibacter</taxon>
    </lineage>
</organism>
<accession>A0A4P5NU47</accession>
<name>A0A4P5NU47_9PROT</name>
<dbReference type="Proteomes" id="UP000315095">
    <property type="component" value="Unassembled WGS sequence"/>
</dbReference>